<dbReference type="HOGENOM" id="CLU_1098846_0_0_1"/>
<dbReference type="EMBL" id="KN833003">
    <property type="protein sequence ID" value="KIM80535.1"/>
    <property type="molecule type" value="Genomic_DNA"/>
</dbReference>
<name>A0A0C3F784_PILCF</name>
<evidence type="ECO:0008006" key="3">
    <source>
        <dbReference type="Google" id="ProtNLM"/>
    </source>
</evidence>
<gene>
    <name evidence="1" type="ORF">PILCRDRAFT_822256</name>
</gene>
<dbReference type="AlphaFoldDB" id="A0A0C3F784"/>
<evidence type="ECO:0000313" key="1">
    <source>
        <dbReference type="EMBL" id="KIM80535.1"/>
    </source>
</evidence>
<keyword evidence="2" id="KW-1185">Reference proteome</keyword>
<reference evidence="2" key="2">
    <citation type="submission" date="2015-01" db="EMBL/GenBank/DDBJ databases">
        <title>Evolutionary Origins and Diversification of the Mycorrhizal Mutualists.</title>
        <authorList>
            <consortium name="DOE Joint Genome Institute"/>
            <consortium name="Mycorrhizal Genomics Consortium"/>
            <person name="Kohler A."/>
            <person name="Kuo A."/>
            <person name="Nagy L.G."/>
            <person name="Floudas D."/>
            <person name="Copeland A."/>
            <person name="Barry K.W."/>
            <person name="Cichocki N."/>
            <person name="Veneault-Fourrey C."/>
            <person name="LaButti K."/>
            <person name="Lindquist E.A."/>
            <person name="Lipzen A."/>
            <person name="Lundell T."/>
            <person name="Morin E."/>
            <person name="Murat C."/>
            <person name="Riley R."/>
            <person name="Ohm R."/>
            <person name="Sun H."/>
            <person name="Tunlid A."/>
            <person name="Henrissat B."/>
            <person name="Grigoriev I.V."/>
            <person name="Hibbett D.S."/>
            <person name="Martin F."/>
        </authorList>
    </citation>
    <scope>NUCLEOTIDE SEQUENCE [LARGE SCALE GENOMIC DNA]</scope>
    <source>
        <strain evidence="2">F 1598</strain>
    </source>
</reference>
<organism evidence="1 2">
    <name type="scientific">Piloderma croceum (strain F 1598)</name>
    <dbReference type="NCBI Taxonomy" id="765440"/>
    <lineage>
        <taxon>Eukaryota</taxon>
        <taxon>Fungi</taxon>
        <taxon>Dikarya</taxon>
        <taxon>Basidiomycota</taxon>
        <taxon>Agaricomycotina</taxon>
        <taxon>Agaricomycetes</taxon>
        <taxon>Agaricomycetidae</taxon>
        <taxon>Atheliales</taxon>
        <taxon>Atheliaceae</taxon>
        <taxon>Piloderma</taxon>
    </lineage>
</organism>
<proteinExistence type="predicted"/>
<dbReference type="InParanoid" id="A0A0C3F784"/>
<evidence type="ECO:0000313" key="2">
    <source>
        <dbReference type="Proteomes" id="UP000054166"/>
    </source>
</evidence>
<protein>
    <recommendedName>
        <fullName evidence="3">BTB domain-containing protein</fullName>
    </recommendedName>
</protein>
<sequence>MTQDTRNLQAMTKVHKASDARVSRHPYFWEDMAADVIRQKPKFDIGGALSHCFILDYMDVKDLEILLDTMENAITYHTEPPSFDYIASLLRTSMTLNFPKFREFAIHCLNEAWPSDLDSFVIDFKWHERAAETVTLARTFNVPSLLKRALYELLRTPGFSKDPANDLSKDDIIILSRAREHLSHAWIKAAIIPDSKPCVQSLQTCAGIQQRQLLVTNGISAFNYDPIRGLVCAAGIPESGWNCMRMVCDGEDV</sequence>
<dbReference type="OrthoDB" id="2914912at2759"/>
<reference evidence="1 2" key="1">
    <citation type="submission" date="2014-04" db="EMBL/GenBank/DDBJ databases">
        <authorList>
            <consortium name="DOE Joint Genome Institute"/>
            <person name="Kuo A."/>
            <person name="Tarkka M."/>
            <person name="Buscot F."/>
            <person name="Kohler A."/>
            <person name="Nagy L.G."/>
            <person name="Floudas D."/>
            <person name="Copeland A."/>
            <person name="Barry K.W."/>
            <person name="Cichocki N."/>
            <person name="Veneault-Fourrey C."/>
            <person name="LaButti K."/>
            <person name="Lindquist E.A."/>
            <person name="Lipzen A."/>
            <person name="Lundell T."/>
            <person name="Morin E."/>
            <person name="Murat C."/>
            <person name="Sun H."/>
            <person name="Tunlid A."/>
            <person name="Henrissat B."/>
            <person name="Grigoriev I.V."/>
            <person name="Hibbett D.S."/>
            <person name="Martin F."/>
            <person name="Nordberg H.P."/>
            <person name="Cantor M.N."/>
            <person name="Hua S.X."/>
        </authorList>
    </citation>
    <scope>NUCLEOTIDE SEQUENCE [LARGE SCALE GENOMIC DNA]</scope>
    <source>
        <strain evidence="1 2">F 1598</strain>
    </source>
</reference>
<accession>A0A0C3F784</accession>
<dbReference type="Proteomes" id="UP000054166">
    <property type="component" value="Unassembled WGS sequence"/>
</dbReference>